<sequence>MNTQKRPGPHFSPLSICPSADLLPAKLPAVVARQPTLYLCPSTHSLPLPLLGGFFVASVRRPGFCLCPPTDSLPLPVDPLTAFARHITHSLCPSTPSLLVDALSVRQNARCSCPSTLSLPLPVRHLIVCARQPNPCICPSIYSQSLPIDPIPARQKFPLYLPVESLTVSARRPTRCPQKYPMKLPVNLYIASGYLIPNSLCPSTPSLPVNPLFAR</sequence>
<reference evidence="1 2" key="1">
    <citation type="journal article" date="2023" name="Nucleic Acids Res.">
        <title>The hologenome of Daphnia magna reveals possible DNA methylation and microbiome-mediated evolution of the host genome.</title>
        <authorList>
            <person name="Chaturvedi A."/>
            <person name="Li X."/>
            <person name="Dhandapani V."/>
            <person name="Marshall H."/>
            <person name="Kissane S."/>
            <person name="Cuenca-Cambronero M."/>
            <person name="Asole G."/>
            <person name="Calvet F."/>
            <person name="Ruiz-Romero M."/>
            <person name="Marangio P."/>
            <person name="Guigo R."/>
            <person name="Rago D."/>
            <person name="Mirbahai L."/>
            <person name="Eastwood N."/>
            <person name="Colbourne J.K."/>
            <person name="Zhou J."/>
            <person name="Mallon E."/>
            <person name="Orsini L."/>
        </authorList>
    </citation>
    <scope>NUCLEOTIDE SEQUENCE [LARGE SCALE GENOMIC DNA]</scope>
    <source>
        <strain evidence="1">LRV0_1</strain>
    </source>
</reference>
<accession>A0ABQ9Z225</accession>
<organism evidence="1 2">
    <name type="scientific">Daphnia magna</name>
    <dbReference type="NCBI Taxonomy" id="35525"/>
    <lineage>
        <taxon>Eukaryota</taxon>
        <taxon>Metazoa</taxon>
        <taxon>Ecdysozoa</taxon>
        <taxon>Arthropoda</taxon>
        <taxon>Crustacea</taxon>
        <taxon>Branchiopoda</taxon>
        <taxon>Diplostraca</taxon>
        <taxon>Cladocera</taxon>
        <taxon>Anomopoda</taxon>
        <taxon>Daphniidae</taxon>
        <taxon>Daphnia</taxon>
    </lineage>
</organism>
<protein>
    <submittedName>
        <fullName evidence="1">Uncharacterized protein</fullName>
    </submittedName>
</protein>
<dbReference type="Proteomes" id="UP001234178">
    <property type="component" value="Unassembled WGS sequence"/>
</dbReference>
<evidence type="ECO:0000313" key="2">
    <source>
        <dbReference type="Proteomes" id="UP001234178"/>
    </source>
</evidence>
<evidence type="ECO:0000313" key="1">
    <source>
        <dbReference type="EMBL" id="KAK4006505.1"/>
    </source>
</evidence>
<proteinExistence type="predicted"/>
<dbReference type="EMBL" id="JAOYFB010000002">
    <property type="protein sequence ID" value="KAK4006505.1"/>
    <property type="molecule type" value="Genomic_DNA"/>
</dbReference>
<comment type="caution">
    <text evidence="1">The sequence shown here is derived from an EMBL/GenBank/DDBJ whole genome shotgun (WGS) entry which is preliminary data.</text>
</comment>
<keyword evidence="2" id="KW-1185">Reference proteome</keyword>
<name>A0ABQ9Z225_9CRUS</name>
<gene>
    <name evidence="1" type="ORF">OUZ56_011659</name>
</gene>